<sequence>MTHVLRKWLGTLIDEKEAFNLYQKAADLGNSNRINNLGQCHSYSIGTEADLGNVYGISSLGDCYYNGIGTYFSKQKAFESYLMAANLDDDYAQYNVANMYKIGDGVKKDLNLAIYWYNKSAGQGYLVAQNKLYELS</sequence>
<dbReference type="OrthoDB" id="272077at2759"/>
<keyword evidence="1" id="KW-0808">Transferase</keyword>
<dbReference type="PANTHER" id="PTHR43628">
    <property type="entry name" value="ACTIVATOR OF C KINASE PROTEIN 1-RELATED"/>
    <property type="match status" value="1"/>
</dbReference>
<evidence type="ECO:0000313" key="1">
    <source>
        <dbReference type="EMBL" id="GES90994.1"/>
    </source>
</evidence>
<dbReference type="InterPro" id="IPR011990">
    <property type="entry name" value="TPR-like_helical_dom_sf"/>
</dbReference>
<dbReference type="PANTHER" id="PTHR43628:SF1">
    <property type="entry name" value="CHITIN SYNTHASE REGULATORY FACTOR 2-RELATED"/>
    <property type="match status" value="1"/>
</dbReference>
<evidence type="ECO:0000313" key="2">
    <source>
        <dbReference type="Proteomes" id="UP000615446"/>
    </source>
</evidence>
<protein>
    <submittedName>
        <fullName evidence="1">Kinase-like domain-containing protein</fullName>
    </submittedName>
</protein>
<dbReference type="SMART" id="SM00671">
    <property type="entry name" value="SEL1"/>
    <property type="match status" value="3"/>
</dbReference>
<comment type="caution">
    <text evidence="1">The sequence shown here is derived from an EMBL/GenBank/DDBJ whole genome shotgun (WGS) entry which is preliminary data.</text>
</comment>
<reference evidence="1" key="1">
    <citation type="submission" date="2019-10" db="EMBL/GenBank/DDBJ databases">
        <title>Conservation and host-specific expression of non-tandemly repeated heterogenous ribosome RNA gene in arbuscular mycorrhizal fungi.</title>
        <authorList>
            <person name="Maeda T."/>
            <person name="Kobayashi Y."/>
            <person name="Nakagawa T."/>
            <person name="Ezawa T."/>
            <person name="Yamaguchi K."/>
            <person name="Bino T."/>
            <person name="Nishimoto Y."/>
            <person name="Shigenobu S."/>
            <person name="Kawaguchi M."/>
        </authorList>
    </citation>
    <scope>NUCLEOTIDE SEQUENCE</scope>
    <source>
        <strain evidence="1">HR1</strain>
    </source>
</reference>
<dbReference type="Gene3D" id="1.25.40.10">
    <property type="entry name" value="Tetratricopeptide repeat domain"/>
    <property type="match status" value="2"/>
</dbReference>
<dbReference type="InterPro" id="IPR052945">
    <property type="entry name" value="Mitotic_Regulator"/>
</dbReference>
<dbReference type="GO" id="GO:0016301">
    <property type="term" value="F:kinase activity"/>
    <property type="evidence" value="ECO:0007669"/>
    <property type="project" value="UniProtKB-KW"/>
</dbReference>
<keyword evidence="1" id="KW-0418">Kinase</keyword>
<dbReference type="AlphaFoldDB" id="A0A8H3QVQ0"/>
<proteinExistence type="predicted"/>
<accession>A0A8H3QVQ0</accession>
<name>A0A8H3QVQ0_9GLOM</name>
<dbReference type="EMBL" id="BLAL01000197">
    <property type="protein sequence ID" value="GES90994.1"/>
    <property type="molecule type" value="Genomic_DNA"/>
</dbReference>
<dbReference type="InterPro" id="IPR006597">
    <property type="entry name" value="Sel1-like"/>
</dbReference>
<dbReference type="SUPFAM" id="SSF81901">
    <property type="entry name" value="HCP-like"/>
    <property type="match status" value="1"/>
</dbReference>
<organism evidence="1 2">
    <name type="scientific">Rhizophagus clarus</name>
    <dbReference type="NCBI Taxonomy" id="94130"/>
    <lineage>
        <taxon>Eukaryota</taxon>
        <taxon>Fungi</taxon>
        <taxon>Fungi incertae sedis</taxon>
        <taxon>Mucoromycota</taxon>
        <taxon>Glomeromycotina</taxon>
        <taxon>Glomeromycetes</taxon>
        <taxon>Glomerales</taxon>
        <taxon>Glomeraceae</taxon>
        <taxon>Rhizophagus</taxon>
    </lineage>
</organism>
<dbReference type="Proteomes" id="UP000615446">
    <property type="component" value="Unassembled WGS sequence"/>
</dbReference>
<dbReference type="Pfam" id="PF08238">
    <property type="entry name" value="Sel1"/>
    <property type="match status" value="4"/>
</dbReference>
<gene>
    <name evidence="1" type="ORF">RCL2_001782700</name>
</gene>